<dbReference type="Proteomes" id="UP001141806">
    <property type="component" value="Unassembled WGS sequence"/>
</dbReference>
<dbReference type="OrthoDB" id="10249672at2759"/>
<accession>A0A9Q0KCH7</accession>
<dbReference type="AlphaFoldDB" id="A0A9Q0KCH7"/>
<comment type="caution">
    <text evidence="2">The sequence shown here is derived from an EMBL/GenBank/DDBJ whole genome shotgun (WGS) entry which is preliminary data.</text>
</comment>
<evidence type="ECO:0000256" key="1">
    <source>
        <dbReference type="ARBA" id="ARBA00005594"/>
    </source>
</evidence>
<sequence length="114" mass="13219">MDDAGDGMDDANFVFETANTAILRLMKEISWMEEVLAAEFSLRRGPRCTYAGVFDNEINIAVKMTEQHYNDYMFREALKTGFYDLQSARDEYRFSCGTGGMNCDFLWRFMDVQT</sequence>
<proteinExistence type="inferred from homology"/>
<reference evidence="2" key="1">
    <citation type="journal article" date="2023" name="Plant J.">
        <title>The genome of the king protea, Protea cynaroides.</title>
        <authorList>
            <person name="Chang J."/>
            <person name="Duong T.A."/>
            <person name="Schoeman C."/>
            <person name="Ma X."/>
            <person name="Roodt D."/>
            <person name="Barker N."/>
            <person name="Li Z."/>
            <person name="Van de Peer Y."/>
            <person name="Mizrachi E."/>
        </authorList>
    </citation>
    <scope>NUCLEOTIDE SEQUENCE</scope>
    <source>
        <tissue evidence="2">Young leaves</tissue>
    </source>
</reference>
<dbReference type="PANTHER" id="PTHR45794:SF1">
    <property type="entry name" value="LEUCINE--TRNA LIGASE, CYTOPLASMIC"/>
    <property type="match status" value="1"/>
</dbReference>
<evidence type="ECO:0000313" key="2">
    <source>
        <dbReference type="EMBL" id="KAJ4968028.1"/>
    </source>
</evidence>
<dbReference type="EMBL" id="JAMYWD010000006">
    <property type="protein sequence ID" value="KAJ4968028.1"/>
    <property type="molecule type" value="Genomic_DNA"/>
</dbReference>
<gene>
    <name evidence="2" type="ORF">NE237_014729</name>
</gene>
<dbReference type="GO" id="GO:0005524">
    <property type="term" value="F:ATP binding"/>
    <property type="evidence" value="ECO:0007669"/>
    <property type="project" value="InterPro"/>
</dbReference>
<name>A0A9Q0KCH7_9MAGN</name>
<evidence type="ECO:0000313" key="3">
    <source>
        <dbReference type="Proteomes" id="UP001141806"/>
    </source>
</evidence>
<keyword evidence="3" id="KW-1185">Reference proteome</keyword>
<comment type="similarity">
    <text evidence="1">Belongs to the class-I aminoacyl-tRNA synthetase family.</text>
</comment>
<dbReference type="PANTHER" id="PTHR45794">
    <property type="entry name" value="LEUCYL-TRNA SYNTHETASE"/>
    <property type="match status" value="1"/>
</dbReference>
<organism evidence="2 3">
    <name type="scientific">Protea cynaroides</name>
    <dbReference type="NCBI Taxonomy" id="273540"/>
    <lineage>
        <taxon>Eukaryota</taxon>
        <taxon>Viridiplantae</taxon>
        <taxon>Streptophyta</taxon>
        <taxon>Embryophyta</taxon>
        <taxon>Tracheophyta</taxon>
        <taxon>Spermatophyta</taxon>
        <taxon>Magnoliopsida</taxon>
        <taxon>Proteales</taxon>
        <taxon>Proteaceae</taxon>
        <taxon>Protea</taxon>
    </lineage>
</organism>
<protein>
    <submittedName>
        <fullName evidence="2">Uncharacterized protein</fullName>
    </submittedName>
</protein>
<dbReference type="InterPro" id="IPR004493">
    <property type="entry name" value="Leu-tRNA-synth_Ia_arc/euk"/>
</dbReference>
<dbReference type="GO" id="GO:0004823">
    <property type="term" value="F:leucine-tRNA ligase activity"/>
    <property type="evidence" value="ECO:0007669"/>
    <property type="project" value="InterPro"/>
</dbReference>
<dbReference type="GO" id="GO:0006429">
    <property type="term" value="P:leucyl-tRNA aminoacylation"/>
    <property type="evidence" value="ECO:0007669"/>
    <property type="project" value="InterPro"/>
</dbReference>